<accession>A0AA35SAK8</accession>
<sequence>MGRGSCLPSPTAQKHTSHAFVSAQSGITPDWVGVLLSQSRRKTQNHVPQISSHVINGVGAASISRFLSTTSHLQQLNLSENHYIGDEGARELALSLSHNSCLEVLCLKSCGIGQSGAKRFADPLAQNTSLKSSIYVGLVRLGTTVWR</sequence>
<keyword evidence="3" id="KW-0677">Repeat</keyword>
<keyword evidence="5" id="KW-1185">Reference proteome</keyword>
<evidence type="ECO:0000313" key="4">
    <source>
        <dbReference type="EMBL" id="CAI8026525.1"/>
    </source>
</evidence>
<dbReference type="EMBL" id="CASHTH010002216">
    <property type="protein sequence ID" value="CAI8026525.1"/>
    <property type="molecule type" value="Genomic_DNA"/>
</dbReference>
<keyword evidence="2" id="KW-0433">Leucine-rich repeat</keyword>
<dbReference type="GO" id="GO:0031267">
    <property type="term" value="F:small GTPase binding"/>
    <property type="evidence" value="ECO:0007669"/>
    <property type="project" value="TreeGrafter"/>
</dbReference>
<gene>
    <name evidence="4" type="ORF">GBAR_LOCUS15232</name>
</gene>
<dbReference type="GO" id="GO:0005829">
    <property type="term" value="C:cytosol"/>
    <property type="evidence" value="ECO:0007669"/>
    <property type="project" value="TreeGrafter"/>
</dbReference>
<evidence type="ECO:0000256" key="1">
    <source>
        <dbReference type="ARBA" id="ARBA00022468"/>
    </source>
</evidence>
<dbReference type="GO" id="GO:0006913">
    <property type="term" value="P:nucleocytoplasmic transport"/>
    <property type="evidence" value="ECO:0007669"/>
    <property type="project" value="TreeGrafter"/>
</dbReference>
<organism evidence="4 5">
    <name type="scientific">Geodia barretti</name>
    <name type="common">Barrett's horny sponge</name>
    <dbReference type="NCBI Taxonomy" id="519541"/>
    <lineage>
        <taxon>Eukaryota</taxon>
        <taxon>Metazoa</taxon>
        <taxon>Porifera</taxon>
        <taxon>Demospongiae</taxon>
        <taxon>Heteroscleromorpha</taxon>
        <taxon>Tetractinellida</taxon>
        <taxon>Astrophorina</taxon>
        <taxon>Geodiidae</taxon>
        <taxon>Geodia</taxon>
    </lineage>
</organism>
<dbReference type="GO" id="GO:0005634">
    <property type="term" value="C:nucleus"/>
    <property type="evidence" value="ECO:0007669"/>
    <property type="project" value="TreeGrafter"/>
</dbReference>
<dbReference type="Gene3D" id="3.80.10.10">
    <property type="entry name" value="Ribonuclease Inhibitor"/>
    <property type="match status" value="1"/>
</dbReference>
<evidence type="ECO:0000256" key="2">
    <source>
        <dbReference type="ARBA" id="ARBA00022614"/>
    </source>
</evidence>
<dbReference type="AlphaFoldDB" id="A0AA35SAK8"/>
<dbReference type="InterPro" id="IPR032675">
    <property type="entry name" value="LRR_dom_sf"/>
</dbReference>
<proteinExistence type="predicted"/>
<dbReference type="GO" id="GO:0048471">
    <property type="term" value="C:perinuclear region of cytoplasm"/>
    <property type="evidence" value="ECO:0007669"/>
    <property type="project" value="TreeGrafter"/>
</dbReference>
<dbReference type="PANTHER" id="PTHR24113:SF12">
    <property type="entry name" value="RAN GTPASE-ACTIVATING PROTEIN 1"/>
    <property type="match status" value="1"/>
</dbReference>
<comment type="caution">
    <text evidence="4">The sequence shown here is derived from an EMBL/GenBank/DDBJ whole genome shotgun (WGS) entry which is preliminary data.</text>
</comment>
<keyword evidence="1" id="KW-0343">GTPase activation</keyword>
<name>A0AA35SAK8_GEOBA</name>
<dbReference type="SUPFAM" id="SSF52047">
    <property type="entry name" value="RNI-like"/>
    <property type="match status" value="1"/>
</dbReference>
<evidence type="ECO:0000256" key="3">
    <source>
        <dbReference type="ARBA" id="ARBA00022737"/>
    </source>
</evidence>
<dbReference type="GO" id="GO:0005096">
    <property type="term" value="F:GTPase activator activity"/>
    <property type="evidence" value="ECO:0007669"/>
    <property type="project" value="UniProtKB-KW"/>
</dbReference>
<evidence type="ECO:0000313" key="5">
    <source>
        <dbReference type="Proteomes" id="UP001174909"/>
    </source>
</evidence>
<dbReference type="InterPro" id="IPR027038">
    <property type="entry name" value="RanGap"/>
</dbReference>
<dbReference type="SMART" id="SM00368">
    <property type="entry name" value="LRR_RI"/>
    <property type="match status" value="2"/>
</dbReference>
<dbReference type="Proteomes" id="UP001174909">
    <property type="component" value="Unassembled WGS sequence"/>
</dbReference>
<reference evidence="4" key="1">
    <citation type="submission" date="2023-03" db="EMBL/GenBank/DDBJ databases">
        <authorList>
            <person name="Steffen K."/>
            <person name="Cardenas P."/>
        </authorList>
    </citation>
    <scope>NUCLEOTIDE SEQUENCE</scope>
</reference>
<dbReference type="InterPro" id="IPR001611">
    <property type="entry name" value="Leu-rich_rpt"/>
</dbReference>
<protein>
    <submittedName>
        <fullName evidence="4">Uncharacterized protein</fullName>
    </submittedName>
</protein>
<dbReference type="Pfam" id="PF13516">
    <property type="entry name" value="LRR_6"/>
    <property type="match status" value="2"/>
</dbReference>
<dbReference type="PANTHER" id="PTHR24113">
    <property type="entry name" value="RAN GTPASE-ACTIVATING PROTEIN 1"/>
    <property type="match status" value="1"/>
</dbReference>